<protein>
    <submittedName>
        <fullName evidence="6">Transcription initiation at TATA-containing promoter protein</fullName>
    </submittedName>
</protein>
<keyword evidence="3" id="KW-0175">Coiled coil</keyword>
<gene>
    <name evidence="6" type="primary">BDF1_3</name>
    <name evidence="6" type="ORF">SLS63_010273</name>
</gene>
<feature type="compositionally biased region" description="Low complexity" evidence="4">
    <location>
        <begin position="473"/>
        <end position="488"/>
    </location>
</feature>
<dbReference type="SUPFAM" id="SSF47370">
    <property type="entry name" value="Bromodomain"/>
    <property type="match status" value="1"/>
</dbReference>
<keyword evidence="7" id="KW-1185">Reference proteome</keyword>
<proteinExistence type="predicted"/>
<evidence type="ECO:0000256" key="3">
    <source>
        <dbReference type="SAM" id="Coils"/>
    </source>
</evidence>
<dbReference type="PROSITE" id="PS50014">
    <property type="entry name" value="BROMODOMAIN_2"/>
    <property type="match status" value="1"/>
</dbReference>
<sequence length="841" mass="94557">MSAQAPRQSPLERAKAEMNTLSQDFQKDLDNLREAPLKQYETRTNSLRKKFQASQELAIKHVENAFNASDQRIHGLENNLRAEKALLQDARKRLLAKKTRLLDTMRHLRAEKELTRKVSAERETAKAKYEETKAELDAVKVDREEARSGLQKARTELDEAKHGPASLQKDLEAVKQQNAHLQKVVDAAEQRRMGLVNELAAVRKHEADLKAELNTAKERVSAVENGLNASQSSFNRFKECLDDLVDSYKQQPTKAQPASGSAPPNGQQDSVEESIDGPQRRGHQAQAQTLDSHPENSTSKEADLLLCQTVLEEVMHKKHQKYNRHFLKPVDSVNPGMPKPLNATTRPNDLDTMKEKLAKGIYASATSFKADFNLLIAISKYRPLGHPVRIAGQRLLDIFEEQWSATRVADHGPEDHTSQGQQSRGHKRKASTERPMQSEGAETATRDFSVPPLNNHASQPSRPSSDGGLTTRQTQSPQASNASASSTGTAAGVWRGHVILGPKIQVDAKVDAVVKQVSVVKPVNTFDASFKDLFPDKLEVQGRVTIACVEEELQQLNFTPDRDMITFRIEQALDANNTDFNRLFDYFTRRERHGTVSYAGGHNVSKVYLIPVSAGSHYPEYISSLDYKELPGDLEEKILLLVVVFQIKEEVKEQIRISQDAAIKAVRSADVKDLAVVRNHLRHHPLPVLKPGVFVVSGFEQHMPMLNKIMHSRTPAGPKVAASPEGFFRLSYANLAQSGRSSIDGVKLPKCIFILGRVISPTKHWTLLVVDMEHDERPLWGILNNRKHDSWLGRFMILMRSTFPFSLDEWESTITMDHQTNQLKKRLRLNGLKIERYRSSD</sequence>
<dbReference type="Pfam" id="PF00439">
    <property type="entry name" value="Bromodomain"/>
    <property type="match status" value="1"/>
</dbReference>
<dbReference type="Gene3D" id="6.10.250.3110">
    <property type="match status" value="1"/>
</dbReference>
<dbReference type="EMBL" id="JAKNSF020000083">
    <property type="protein sequence ID" value="KAK7719029.1"/>
    <property type="molecule type" value="Genomic_DNA"/>
</dbReference>
<feature type="region of interest" description="Disordered" evidence="4">
    <location>
        <begin position="329"/>
        <end position="348"/>
    </location>
</feature>
<comment type="caution">
    <text evidence="6">The sequence shown here is derived from an EMBL/GenBank/DDBJ whole genome shotgun (WGS) entry which is preliminary data.</text>
</comment>
<organism evidence="6 7">
    <name type="scientific">Diaporthe eres</name>
    <name type="common">Phomopsis oblonga</name>
    <dbReference type="NCBI Taxonomy" id="83184"/>
    <lineage>
        <taxon>Eukaryota</taxon>
        <taxon>Fungi</taxon>
        <taxon>Dikarya</taxon>
        <taxon>Ascomycota</taxon>
        <taxon>Pezizomycotina</taxon>
        <taxon>Sordariomycetes</taxon>
        <taxon>Sordariomycetidae</taxon>
        <taxon>Diaporthales</taxon>
        <taxon>Diaporthaceae</taxon>
        <taxon>Diaporthe</taxon>
        <taxon>Diaporthe eres species complex</taxon>
    </lineage>
</organism>
<name>A0ABR1NXD1_DIAER</name>
<evidence type="ECO:0000259" key="5">
    <source>
        <dbReference type="PROSITE" id="PS50014"/>
    </source>
</evidence>
<feature type="compositionally biased region" description="Polar residues" evidence="4">
    <location>
        <begin position="455"/>
        <end position="472"/>
    </location>
</feature>
<feature type="region of interest" description="Disordered" evidence="4">
    <location>
        <begin position="250"/>
        <end position="299"/>
    </location>
</feature>
<dbReference type="SMART" id="SM00297">
    <property type="entry name" value="BROMO"/>
    <property type="match status" value="1"/>
</dbReference>
<dbReference type="PANTHER" id="PTHR45926">
    <property type="entry name" value="OSJNBA0053K19.4 PROTEIN"/>
    <property type="match status" value="1"/>
</dbReference>
<dbReference type="Gene3D" id="1.20.920.10">
    <property type="entry name" value="Bromodomain-like"/>
    <property type="match status" value="1"/>
</dbReference>
<evidence type="ECO:0000313" key="7">
    <source>
        <dbReference type="Proteomes" id="UP001430848"/>
    </source>
</evidence>
<feature type="domain" description="Bromo" evidence="5">
    <location>
        <begin position="318"/>
        <end position="376"/>
    </location>
</feature>
<dbReference type="InterPro" id="IPR012921">
    <property type="entry name" value="SPOC_C"/>
</dbReference>
<dbReference type="Pfam" id="PF07744">
    <property type="entry name" value="SPOC"/>
    <property type="match status" value="1"/>
</dbReference>
<evidence type="ECO:0000256" key="1">
    <source>
        <dbReference type="ARBA" id="ARBA00023117"/>
    </source>
</evidence>
<feature type="compositionally biased region" description="Polar residues" evidence="4">
    <location>
        <begin position="250"/>
        <end position="269"/>
    </location>
</feature>
<dbReference type="Proteomes" id="UP001430848">
    <property type="component" value="Unassembled WGS sequence"/>
</dbReference>
<feature type="coiled-coil region" evidence="3">
    <location>
        <begin position="73"/>
        <end position="226"/>
    </location>
</feature>
<evidence type="ECO:0000313" key="6">
    <source>
        <dbReference type="EMBL" id="KAK7719029.1"/>
    </source>
</evidence>
<keyword evidence="1 2" id="KW-0103">Bromodomain</keyword>
<dbReference type="InterPro" id="IPR036427">
    <property type="entry name" value="Bromodomain-like_sf"/>
</dbReference>
<accession>A0ABR1NXD1</accession>
<evidence type="ECO:0000256" key="4">
    <source>
        <dbReference type="SAM" id="MobiDB-lite"/>
    </source>
</evidence>
<dbReference type="InterPro" id="IPR001487">
    <property type="entry name" value="Bromodomain"/>
</dbReference>
<dbReference type="CDD" id="cd21538">
    <property type="entry name" value="SPOC_TFIIS"/>
    <property type="match status" value="1"/>
</dbReference>
<evidence type="ECO:0000256" key="2">
    <source>
        <dbReference type="PROSITE-ProRule" id="PRU00035"/>
    </source>
</evidence>
<feature type="region of interest" description="Disordered" evidence="4">
    <location>
        <begin position="410"/>
        <end position="488"/>
    </location>
</feature>
<reference evidence="6 7" key="1">
    <citation type="submission" date="2024-02" db="EMBL/GenBank/DDBJ databases">
        <title>De novo assembly and annotation of 12 fungi associated with fruit tree decline syndrome in Ontario, Canada.</title>
        <authorList>
            <person name="Sulman M."/>
            <person name="Ellouze W."/>
            <person name="Ilyukhin E."/>
        </authorList>
    </citation>
    <scope>NUCLEOTIDE SEQUENCE [LARGE SCALE GENOMIC DNA]</scope>
    <source>
        <strain evidence="6 7">M169</strain>
    </source>
</reference>